<evidence type="ECO:0000256" key="8">
    <source>
        <dbReference type="ARBA" id="ARBA00023014"/>
    </source>
</evidence>
<evidence type="ECO:0000256" key="10">
    <source>
        <dbReference type="ARBA" id="ARBA00048974"/>
    </source>
</evidence>
<dbReference type="PROSITE" id="PS51918">
    <property type="entry name" value="RADICAL_SAM"/>
    <property type="match status" value="1"/>
</dbReference>
<dbReference type="SUPFAM" id="SSF102114">
    <property type="entry name" value="Radical SAM enzymes"/>
    <property type="match status" value="2"/>
</dbReference>
<keyword evidence="4" id="KW-0004">4Fe-4S</keyword>
<evidence type="ECO:0000313" key="14">
    <source>
        <dbReference type="Proteomes" id="UP000776164"/>
    </source>
</evidence>
<dbReference type="CDD" id="cd01335">
    <property type="entry name" value="Radical_SAM"/>
    <property type="match status" value="1"/>
</dbReference>
<dbReference type="InterPro" id="IPR058240">
    <property type="entry name" value="rSAM_sf"/>
</dbReference>
<dbReference type="Proteomes" id="UP000776164">
    <property type="component" value="Unassembled WGS sequence"/>
</dbReference>
<name>A0ABS2L2B8_9MICO</name>
<dbReference type="SFLD" id="SFLDG01064">
    <property type="entry name" value="F420__menaquinone_cofactor_bio"/>
    <property type="match status" value="1"/>
</dbReference>
<evidence type="ECO:0000256" key="5">
    <source>
        <dbReference type="ARBA" id="ARBA00022691"/>
    </source>
</evidence>
<evidence type="ECO:0000256" key="11">
    <source>
        <dbReference type="SAM" id="MobiDB-lite"/>
    </source>
</evidence>
<evidence type="ECO:0000256" key="2">
    <source>
        <dbReference type="ARBA" id="ARBA00004712"/>
    </source>
</evidence>
<dbReference type="HAMAP" id="MF_01611">
    <property type="entry name" value="FO_synth_sub1"/>
    <property type="match status" value="1"/>
</dbReference>
<dbReference type="InterPro" id="IPR019939">
    <property type="entry name" value="CofG_family"/>
</dbReference>
<dbReference type="InterPro" id="IPR034405">
    <property type="entry name" value="F420"/>
</dbReference>
<dbReference type="PANTHER" id="PTHR43076">
    <property type="entry name" value="FO SYNTHASE (COFH)"/>
    <property type="match status" value="1"/>
</dbReference>
<sequence length="819" mass="88246">MPSLPEIDGALHRARAASESIGHSITASDAETLLHARGMQLQTLLDLASALRDQGLVTAGRPGVITYSRKVFIPLTHLCQDRCHYCIFVSTPGKLAKAGIAPYLSVDEVLSIAKAGAALGCKEALFTLGDRPENRWPAARAWLDNHGYDSTIDYVRHVSLRVMEETGLLPHLNPGVMTWTELQELKGVAPSMGMMLETTATRLWSEKSGPHYGSPDKDPAVRLRVLDDAGRSKIPFTTGVLFGIGENYAERVDSILAIRASGERHGHIQETIVQNFRAKDSTAMMRAVDLETEEYVAAVAVTRLLLGEDARIQAPPNLTDTHELALLLRAGIDDWGGVSPLTPDHVNPERPWPQIDELAALTARSGFTLRERLTAHPHFVRDPDDWIDPAVLPHVLALADESGLARDGVTVVRPVSVGRVPETRTNSAPALTALLRRAETSPPSLSDGDYAELLGADGPDLDELCRIADELRRATLGDTLTFAINRNLDSALVRPERGAQTTERPLTLREVTALASEARMLGATEICLQGPAHPDLGPTAYFDLARAIAKAEPTHPGERGWGGPLHLHAFRPAEHADGARRSGLSYPDYFEALREAGVGSVPGTGARILDDTVRAALTGGTDLPAAEWVEIITAAHRSGLRSTATMIYGHIETAAQQVAHLRTLIRLHDETGGFTEFIPMPFTADSPAPTRSPGSPSLPSLPGLPARLRGERRTGPSERESRAVHAVSRLMLAGRIDHVQAAWTKLGLRQALSVLASGADDLGGLLLDGTLDPNAGAETGRTLTPALVERISATLGRTPHQRTTLYARIEEPARRAAGR</sequence>
<dbReference type="InterPro" id="IPR007197">
    <property type="entry name" value="rSAM"/>
</dbReference>
<keyword evidence="6" id="KW-0479">Metal-binding</keyword>
<keyword evidence="7" id="KW-0408">Iron</keyword>
<dbReference type="EMBL" id="JAFBBU010000001">
    <property type="protein sequence ID" value="MBM7471235.1"/>
    <property type="molecule type" value="Genomic_DNA"/>
</dbReference>
<dbReference type="InterPro" id="IPR013785">
    <property type="entry name" value="Aldolase_TIM"/>
</dbReference>
<evidence type="ECO:0000259" key="12">
    <source>
        <dbReference type="PROSITE" id="PS51918"/>
    </source>
</evidence>
<evidence type="ECO:0000256" key="3">
    <source>
        <dbReference type="ARBA" id="ARBA00012126"/>
    </source>
</evidence>
<dbReference type="GO" id="GO:0016740">
    <property type="term" value="F:transferase activity"/>
    <property type="evidence" value="ECO:0007669"/>
    <property type="project" value="UniProtKB-KW"/>
</dbReference>
<dbReference type="SFLD" id="SFLDF00294">
    <property type="entry name" value="7_8-didemethyl-8-hydroxy-5-dea"/>
    <property type="match status" value="1"/>
</dbReference>
<keyword evidence="13" id="KW-0808">Transferase</keyword>
<dbReference type="NCBIfam" id="TIGR03550">
    <property type="entry name" value="F420_cofG"/>
    <property type="match status" value="1"/>
</dbReference>
<gene>
    <name evidence="13" type="ORF">JOE66_000869</name>
</gene>
<feature type="compositionally biased region" description="Basic and acidic residues" evidence="11">
    <location>
        <begin position="708"/>
        <end position="722"/>
    </location>
</feature>
<dbReference type="EC" id="4.3.1.32" evidence="3"/>
<comment type="pathway">
    <text evidence="2">Cofactor biosynthesis; coenzyme F0 biosynthesis.</text>
</comment>
<evidence type="ECO:0000313" key="13">
    <source>
        <dbReference type="EMBL" id="MBM7471235.1"/>
    </source>
</evidence>
<evidence type="ECO:0000256" key="4">
    <source>
        <dbReference type="ARBA" id="ARBA00022485"/>
    </source>
</evidence>
<accession>A0ABS2L2B8</accession>
<reference evidence="13 14" key="1">
    <citation type="submission" date="2021-01" db="EMBL/GenBank/DDBJ databases">
        <title>Sequencing the genomes of 1000 actinobacteria strains.</title>
        <authorList>
            <person name="Klenk H.-P."/>
        </authorList>
    </citation>
    <scope>NUCLEOTIDE SEQUENCE [LARGE SCALE GENOMIC DNA]</scope>
    <source>
        <strain evidence="13 14">DSM 13057</strain>
    </source>
</reference>
<evidence type="ECO:0000256" key="6">
    <source>
        <dbReference type="ARBA" id="ARBA00022723"/>
    </source>
</evidence>
<dbReference type="SFLD" id="SFLDS00029">
    <property type="entry name" value="Radical_SAM"/>
    <property type="match status" value="1"/>
</dbReference>
<proteinExistence type="inferred from homology"/>
<dbReference type="Gene3D" id="3.20.20.70">
    <property type="entry name" value="Aldolase class I"/>
    <property type="match status" value="2"/>
</dbReference>
<keyword evidence="14" id="KW-1185">Reference proteome</keyword>
<dbReference type="InterPro" id="IPR006638">
    <property type="entry name" value="Elp3/MiaA/NifB-like_rSAM"/>
</dbReference>
<evidence type="ECO:0000256" key="9">
    <source>
        <dbReference type="ARBA" id="ARBA00023239"/>
    </source>
</evidence>
<keyword evidence="5" id="KW-0949">S-adenosyl-L-methionine</keyword>
<keyword evidence="8" id="KW-0411">Iron-sulfur</keyword>
<organism evidence="13 14">
    <name type="scientific">Subtercola frigoramans</name>
    <dbReference type="NCBI Taxonomy" id="120298"/>
    <lineage>
        <taxon>Bacteria</taxon>
        <taxon>Bacillati</taxon>
        <taxon>Actinomycetota</taxon>
        <taxon>Actinomycetes</taxon>
        <taxon>Micrococcales</taxon>
        <taxon>Microbacteriaceae</taxon>
        <taxon>Subtercola</taxon>
    </lineage>
</organism>
<evidence type="ECO:0000256" key="1">
    <source>
        <dbReference type="ARBA" id="ARBA00001966"/>
    </source>
</evidence>
<feature type="region of interest" description="Disordered" evidence="11">
    <location>
        <begin position="682"/>
        <end position="722"/>
    </location>
</feature>
<evidence type="ECO:0000256" key="7">
    <source>
        <dbReference type="ARBA" id="ARBA00023004"/>
    </source>
</evidence>
<dbReference type="SMART" id="SM00729">
    <property type="entry name" value="Elp3"/>
    <property type="match status" value="1"/>
</dbReference>
<comment type="cofactor">
    <cofactor evidence="1">
        <name>[4Fe-4S] cluster</name>
        <dbReference type="ChEBI" id="CHEBI:49883"/>
    </cofactor>
</comment>
<dbReference type="RefSeq" id="WP_307827046.1">
    <property type="nucleotide sequence ID" value="NZ_BAAAHT010000013.1"/>
</dbReference>
<dbReference type="Pfam" id="PF04055">
    <property type="entry name" value="Radical_SAM"/>
    <property type="match status" value="1"/>
</dbReference>
<protein>
    <recommendedName>
        <fullName evidence="3">7,8-didemethyl-8-hydroxy-5-deazariboflavin synthase</fullName>
        <ecNumber evidence="3">4.3.1.32</ecNumber>
    </recommendedName>
</protein>
<keyword evidence="9" id="KW-0456">Lyase</keyword>
<dbReference type="NCBIfam" id="NF004884">
    <property type="entry name" value="PRK06245.1"/>
    <property type="match status" value="1"/>
</dbReference>
<feature type="domain" description="Radical SAM core" evidence="12">
    <location>
        <begin position="65"/>
        <end position="317"/>
    </location>
</feature>
<comment type="caution">
    <text evidence="13">The sequence shown here is derived from an EMBL/GenBank/DDBJ whole genome shotgun (WGS) entry which is preliminary data.</text>
</comment>
<comment type="catalytic activity">
    <reaction evidence="10">
        <text>5-amino-5-(4-hydroxybenzyl)-6-(D-ribitylimino)-5,6-dihydrouracil + S-adenosyl-L-methionine = 7,8-didemethyl-8-hydroxy-5-deazariboflavin + 5'-deoxyadenosine + L-methionine + NH4(+) + H(+)</text>
        <dbReference type="Rhea" id="RHEA:55204"/>
        <dbReference type="ChEBI" id="CHEBI:15378"/>
        <dbReference type="ChEBI" id="CHEBI:17319"/>
        <dbReference type="ChEBI" id="CHEBI:28938"/>
        <dbReference type="ChEBI" id="CHEBI:57844"/>
        <dbReference type="ChEBI" id="CHEBI:59789"/>
        <dbReference type="ChEBI" id="CHEBI:59904"/>
        <dbReference type="ChEBI" id="CHEBI:85936"/>
        <dbReference type="EC" id="4.3.1.32"/>
    </reaction>
</comment>
<dbReference type="PANTHER" id="PTHR43076:SF1">
    <property type="entry name" value="LIPOYL SYNTHASE 2"/>
    <property type="match status" value="1"/>
</dbReference>
<feature type="compositionally biased region" description="Low complexity" evidence="11">
    <location>
        <begin position="691"/>
        <end position="707"/>
    </location>
</feature>
<dbReference type="SFLD" id="SFLDG01388">
    <property type="entry name" value="7_8-didemethyl-8-hydroxy-5-dea"/>
    <property type="match status" value="1"/>
</dbReference>